<feature type="domain" description="Ketopantoate reductase N-terminal" evidence="2">
    <location>
        <begin position="52"/>
        <end position="195"/>
    </location>
</feature>
<dbReference type="Proteomes" id="UP000182444">
    <property type="component" value="Chromosome 1D"/>
</dbReference>
<reference evidence="4 5" key="1">
    <citation type="journal article" date="2016" name="PLoS ONE">
        <title>Sequence Assembly of Yarrowia lipolytica Strain W29/CLIB89 Shows Transposable Element Diversity.</title>
        <authorList>
            <person name="Magnan C."/>
            <person name="Yu J."/>
            <person name="Chang I."/>
            <person name="Jahn E."/>
            <person name="Kanomata Y."/>
            <person name="Wu J."/>
            <person name="Zeller M."/>
            <person name="Oakes M."/>
            <person name="Baldi P."/>
            <person name="Sandmeyer S."/>
        </authorList>
    </citation>
    <scope>NUCLEOTIDE SEQUENCE [LARGE SCALE GENOMIC DNA]</scope>
    <source>
        <strain evidence="5">CLIB89(W29)</strain>
    </source>
</reference>
<proteinExistence type="predicted"/>
<dbReference type="InterPro" id="IPR013752">
    <property type="entry name" value="KPA_reductase"/>
</dbReference>
<feature type="compositionally biased region" description="Low complexity" evidence="1">
    <location>
        <begin position="762"/>
        <end position="779"/>
    </location>
</feature>
<dbReference type="SUPFAM" id="SSF48179">
    <property type="entry name" value="6-phosphogluconate dehydrogenase C-terminal domain-like"/>
    <property type="match status" value="1"/>
</dbReference>
<dbReference type="GeneID" id="2911211"/>
<gene>
    <name evidence="4" type="ORF">YALI1_D25899g</name>
</gene>
<dbReference type="InterPro" id="IPR051402">
    <property type="entry name" value="KPR-Related"/>
</dbReference>
<dbReference type="RefSeq" id="XP_503072.3">
    <property type="nucleotide sequence ID" value="XM_503072.3"/>
</dbReference>
<evidence type="ECO:0008006" key="6">
    <source>
        <dbReference type="Google" id="ProtNLM"/>
    </source>
</evidence>
<dbReference type="AlphaFoldDB" id="A0A1D8NFH3"/>
<protein>
    <recommendedName>
        <fullName evidence="6">Ketopantoate reductase C-terminal domain-containing protein</fullName>
    </recommendedName>
</protein>
<dbReference type="InterPro" id="IPR013328">
    <property type="entry name" value="6PGD_dom2"/>
</dbReference>
<dbReference type="Pfam" id="PF08546">
    <property type="entry name" value="ApbA_C"/>
    <property type="match status" value="1"/>
</dbReference>
<feature type="compositionally biased region" description="Gly residues" evidence="1">
    <location>
        <begin position="510"/>
        <end position="529"/>
    </location>
</feature>
<feature type="compositionally biased region" description="Basic and acidic residues" evidence="1">
    <location>
        <begin position="460"/>
        <end position="471"/>
    </location>
</feature>
<sequence>MHTLARTSVVVDCSLTTRVLHSCCPCYSHHKVPSRSIHSLTNPVESSPTAALLAWRLTTSHHVSVVWNQVTEANAAYGVSMQSQQFGNTRFRPQVVASTVQEAFQKAEQKPFDFVIVAPQSLKQLNSLHKLIKPYIHKHTCVIVDSSLYGVNLESLVAQTLPNTAVYSLTCTADVRRISPTEFAHFGPSTTTYVGRCVPQEGFQSREADQLIRSFTVGLQSAGLDASFSSNVLQYQWDRAIPALSFQPLTILLESPVPAEFVQDMLARPLFYGIMAELIQIAAAQNVQVNRNVDEFEKTALEEFLKDAPKHAAAPYTHAPLLFYNYFNKFEFPVDVFLLQPILLADDLGIKTPYLESLFTIMTQYARFNNTSGDEKSSIFFTRRGARGSNSGNSSSSDLPLATSSPVALKKPTTPALNGHAQGHAATPDSNGSPALDVNEYAGIASYTESPQQKQQTQQLKDKEEALRQREAALAARERALQNGEANMQHHQQHMHHPSQSGPSGPGNHFPGGPGPYGHGPGPQYGGPGPNGPGGPGPGPGPNPYMNGGHPNMSMPALNSLPTSPSFVQKFEAGAHGAPFLQSRAASYSQLRDYNTGVDGPYKTGGQPMQHNKSMDDGQSVMGDTSMMSGDVDMMSMTAKRNKNRSRHSYSRGQSSQTHLPNVKSMSQNGDFRGHDTPFDTGIADYVSAVTYRAPTMTGYPSQEFGPQSRNNSFSYGRTSSMGVGMAGGGMGMHSSVPPGGRRNTNSMPPQQKQPFRPIGPNSNSSSSNVESGSDKSLP</sequence>
<feature type="compositionally biased region" description="Low complexity" evidence="1">
    <location>
        <begin position="498"/>
        <end position="509"/>
    </location>
</feature>
<feature type="region of interest" description="Disordered" evidence="1">
    <location>
        <begin position="698"/>
        <end position="779"/>
    </location>
</feature>
<evidence type="ECO:0000313" key="5">
    <source>
        <dbReference type="Proteomes" id="UP000182444"/>
    </source>
</evidence>
<dbReference type="eggNOG" id="ENOG502QT3Z">
    <property type="taxonomic scope" value="Eukaryota"/>
</dbReference>
<dbReference type="VEuPathDB" id="FungiDB:YALI1_D25899g"/>
<dbReference type="PANTHER" id="PTHR21708:SF25">
    <property type="entry name" value="PROTEIN PAM1-RELATED"/>
    <property type="match status" value="1"/>
</dbReference>
<feature type="domain" description="Ketopantoate reductase C-terminal" evidence="3">
    <location>
        <begin position="231"/>
        <end position="364"/>
    </location>
</feature>
<feature type="region of interest" description="Disordered" evidence="1">
    <location>
        <begin position="384"/>
        <end position="471"/>
    </location>
</feature>
<evidence type="ECO:0000259" key="2">
    <source>
        <dbReference type="Pfam" id="PF02558"/>
    </source>
</evidence>
<dbReference type="InterPro" id="IPR008927">
    <property type="entry name" value="6-PGluconate_DH-like_C_sf"/>
</dbReference>
<feature type="compositionally biased region" description="Polar residues" evidence="1">
    <location>
        <begin position="699"/>
        <end position="719"/>
    </location>
</feature>
<feature type="compositionally biased region" description="Polar residues" evidence="1">
    <location>
        <begin position="651"/>
        <end position="670"/>
    </location>
</feature>
<feature type="compositionally biased region" description="Polar residues" evidence="1">
    <location>
        <begin position="743"/>
        <end position="754"/>
    </location>
</feature>
<dbReference type="InterPro" id="IPR013332">
    <property type="entry name" value="KPR_N"/>
</dbReference>
<feature type="compositionally biased region" description="Basic residues" evidence="1">
    <location>
        <begin position="640"/>
        <end position="650"/>
    </location>
</feature>
<feature type="compositionally biased region" description="Low complexity" evidence="1">
    <location>
        <begin position="388"/>
        <end position="406"/>
    </location>
</feature>
<organism evidence="4 5">
    <name type="scientific">Yarrowia lipolytica</name>
    <name type="common">Candida lipolytica</name>
    <dbReference type="NCBI Taxonomy" id="4952"/>
    <lineage>
        <taxon>Eukaryota</taxon>
        <taxon>Fungi</taxon>
        <taxon>Dikarya</taxon>
        <taxon>Ascomycota</taxon>
        <taxon>Saccharomycotina</taxon>
        <taxon>Dipodascomycetes</taxon>
        <taxon>Dipodascales</taxon>
        <taxon>Dipodascales incertae sedis</taxon>
        <taxon>Yarrowia</taxon>
    </lineage>
</organism>
<name>A0A1D8NFH3_YARLL</name>
<accession>A0A1D8NFH3</accession>
<feature type="region of interest" description="Disordered" evidence="1">
    <location>
        <begin position="486"/>
        <end position="561"/>
    </location>
</feature>
<dbReference type="KEGG" id="yli:2911211"/>
<dbReference type="Pfam" id="PF02558">
    <property type="entry name" value="ApbA"/>
    <property type="match status" value="1"/>
</dbReference>
<dbReference type="EMBL" id="CP017556">
    <property type="protein sequence ID" value="AOW04367.1"/>
    <property type="molecule type" value="Genomic_DNA"/>
</dbReference>
<evidence type="ECO:0000259" key="3">
    <source>
        <dbReference type="Pfam" id="PF08546"/>
    </source>
</evidence>
<evidence type="ECO:0000256" key="1">
    <source>
        <dbReference type="SAM" id="MobiDB-lite"/>
    </source>
</evidence>
<evidence type="ECO:0000313" key="4">
    <source>
        <dbReference type="EMBL" id="AOW04367.1"/>
    </source>
</evidence>
<dbReference type="Gene3D" id="3.40.50.720">
    <property type="entry name" value="NAD(P)-binding Rossmann-like Domain"/>
    <property type="match status" value="1"/>
</dbReference>
<dbReference type="GO" id="GO:0005737">
    <property type="term" value="C:cytoplasm"/>
    <property type="evidence" value="ECO:0007669"/>
    <property type="project" value="TreeGrafter"/>
</dbReference>
<feature type="compositionally biased region" description="Pro residues" evidence="1">
    <location>
        <begin position="530"/>
        <end position="543"/>
    </location>
</feature>
<dbReference type="Gene3D" id="1.10.1040.10">
    <property type="entry name" value="N-(1-d-carboxylethyl)-l-norvaline Dehydrogenase, domain 2"/>
    <property type="match status" value="1"/>
</dbReference>
<feature type="region of interest" description="Disordered" evidence="1">
    <location>
        <begin position="640"/>
        <end position="677"/>
    </location>
</feature>
<dbReference type="VEuPathDB" id="FungiDB:YALI0_D20438g"/>
<dbReference type="PANTHER" id="PTHR21708">
    <property type="entry name" value="PROBABLE 2-DEHYDROPANTOATE 2-REDUCTASE"/>
    <property type="match status" value="1"/>
</dbReference>